<evidence type="ECO:0000259" key="1">
    <source>
        <dbReference type="Pfam" id="PF04230"/>
    </source>
</evidence>
<dbReference type="EMBL" id="WTYJ01000001">
    <property type="protein sequence ID" value="MXO99111.1"/>
    <property type="molecule type" value="Genomic_DNA"/>
</dbReference>
<dbReference type="AlphaFoldDB" id="A0A6I4TV93"/>
<proteinExistence type="predicted"/>
<comment type="caution">
    <text evidence="2">The sequence shown here is derived from an EMBL/GenBank/DDBJ whole genome shotgun (WGS) entry which is preliminary data.</text>
</comment>
<organism evidence="2 3">
    <name type="scientific">Croceibacterium xixiisoli</name>
    <dbReference type="NCBI Taxonomy" id="1476466"/>
    <lineage>
        <taxon>Bacteria</taxon>
        <taxon>Pseudomonadati</taxon>
        <taxon>Pseudomonadota</taxon>
        <taxon>Alphaproteobacteria</taxon>
        <taxon>Sphingomonadales</taxon>
        <taxon>Erythrobacteraceae</taxon>
        <taxon>Croceibacterium</taxon>
    </lineage>
</organism>
<accession>A0A6I4TV93</accession>
<name>A0A6I4TV93_9SPHN</name>
<evidence type="ECO:0000313" key="3">
    <source>
        <dbReference type="Proteomes" id="UP000469430"/>
    </source>
</evidence>
<gene>
    <name evidence="2" type="ORF">GRI97_08930</name>
</gene>
<reference evidence="2 3" key="1">
    <citation type="submission" date="2019-12" db="EMBL/GenBank/DDBJ databases">
        <title>Genomic-based taxomic classification of the family Erythrobacteraceae.</title>
        <authorList>
            <person name="Xu L."/>
        </authorList>
    </citation>
    <scope>NUCLEOTIDE SEQUENCE [LARGE SCALE GENOMIC DNA]</scope>
    <source>
        <strain evidence="2 3">S36</strain>
    </source>
</reference>
<dbReference type="RefSeq" id="WP_161390687.1">
    <property type="nucleotide sequence ID" value="NZ_JBHSCP010000001.1"/>
</dbReference>
<dbReference type="Pfam" id="PF04230">
    <property type="entry name" value="PS_pyruv_trans"/>
    <property type="match status" value="1"/>
</dbReference>
<keyword evidence="3" id="KW-1185">Reference proteome</keyword>
<dbReference type="PANTHER" id="PTHR36836">
    <property type="entry name" value="COLANIC ACID BIOSYNTHESIS PROTEIN WCAK"/>
    <property type="match status" value="1"/>
</dbReference>
<dbReference type="Proteomes" id="UP000469430">
    <property type="component" value="Unassembled WGS sequence"/>
</dbReference>
<protein>
    <recommendedName>
        <fullName evidence="1">Polysaccharide pyruvyl transferase domain-containing protein</fullName>
    </recommendedName>
</protein>
<dbReference type="InterPro" id="IPR007345">
    <property type="entry name" value="Polysacch_pyruvyl_Trfase"/>
</dbReference>
<feature type="domain" description="Polysaccharide pyruvyl transferase" evidence="1">
    <location>
        <begin position="46"/>
        <end position="312"/>
    </location>
</feature>
<evidence type="ECO:0000313" key="2">
    <source>
        <dbReference type="EMBL" id="MXO99111.1"/>
    </source>
</evidence>
<sequence length="387" mass="42072">MKVLHLASHEINVGDGALTHAIRARILDIVGAGVSFDLQDVAVFRKELTAAELDSYDLVVVGGGGGISNGPFAARTGTPMPISMDEYVKSKARFAFVGLGHNLFEGDPFRHAEQLKQLLRHVREKGDFFSVRNDGSLARLQRDLGHAETEAVVEIPDPGFFVDAPARRPASASARPYIVVQPAGDSLHLRSPVSRISRVMKRLRSGDVLSPLEQALVQFSLHMWRNHGFDIQLTPHIPHDVPICAAISRALYARAGKDALHRPFRMAGTPHPDHAGEFFGSYAAAQMIVGMRGHAVICGVGLRRPTIALSTHPKVVGFMEDCDLAHWSVPLTGNSADLLIARAEELLNGESRYFADRDKAVADFGPRFDSFMRQVIDSVGSATPPSA</sequence>
<dbReference type="PANTHER" id="PTHR36836:SF1">
    <property type="entry name" value="COLANIC ACID BIOSYNTHESIS PROTEIN WCAK"/>
    <property type="match status" value="1"/>
</dbReference>
<dbReference type="OrthoDB" id="2082405at2"/>